<dbReference type="AlphaFoldDB" id="A0A2S6NGA3"/>
<comment type="caution">
    <text evidence="2">The sequence shown here is derived from an EMBL/GenBank/DDBJ whole genome shotgun (WGS) entry which is preliminary data.</text>
</comment>
<dbReference type="EMBL" id="NHRY01000139">
    <property type="protein sequence ID" value="PPQ33672.1"/>
    <property type="molecule type" value="Genomic_DNA"/>
</dbReference>
<accession>A0A2S6NGA3</accession>
<evidence type="ECO:0000256" key="1">
    <source>
        <dbReference type="SAM" id="SignalP"/>
    </source>
</evidence>
<gene>
    <name evidence="2" type="ORF">CCS01_13410</name>
</gene>
<dbReference type="Proteomes" id="UP000239724">
    <property type="component" value="Unassembled WGS sequence"/>
</dbReference>
<evidence type="ECO:0000313" key="3">
    <source>
        <dbReference type="Proteomes" id="UP000239724"/>
    </source>
</evidence>
<protein>
    <submittedName>
        <fullName evidence="2">Uncharacterized protein</fullName>
    </submittedName>
</protein>
<proteinExistence type="predicted"/>
<reference evidence="2 3" key="1">
    <citation type="journal article" date="2018" name="Arch. Microbiol.">
        <title>New insights into the metabolic potential of the phototrophic purple bacterium Rhodopila globiformis DSM 161(T) from its draft genome sequence and evidence for a vanadium-dependent nitrogenase.</title>
        <authorList>
            <person name="Imhoff J.F."/>
            <person name="Rahn T."/>
            <person name="Kunzel S."/>
            <person name="Neulinger S.C."/>
        </authorList>
    </citation>
    <scope>NUCLEOTIDE SEQUENCE [LARGE SCALE GENOMIC DNA]</scope>
    <source>
        <strain evidence="2 3">DSM 161</strain>
    </source>
</reference>
<evidence type="ECO:0000313" key="2">
    <source>
        <dbReference type="EMBL" id="PPQ33672.1"/>
    </source>
</evidence>
<organism evidence="2 3">
    <name type="scientific">Rhodopila globiformis</name>
    <name type="common">Rhodopseudomonas globiformis</name>
    <dbReference type="NCBI Taxonomy" id="1071"/>
    <lineage>
        <taxon>Bacteria</taxon>
        <taxon>Pseudomonadati</taxon>
        <taxon>Pseudomonadota</taxon>
        <taxon>Alphaproteobacteria</taxon>
        <taxon>Acetobacterales</taxon>
        <taxon>Acetobacteraceae</taxon>
        <taxon>Rhodopila</taxon>
    </lineage>
</organism>
<name>A0A2S6NGA3_RHOGL</name>
<keyword evidence="1" id="KW-0732">Signal</keyword>
<keyword evidence="3" id="KW-1185">Reference proteome</keyword>
<sequence length="90" mass="9313">MARIITALFLLFAVQQANAAECGSTANRSGCVGPNGAAMYNKNTGQVHTAQPYRSNQVAPGTSVQGARGNRATKALAPGCAYVNGRRVCN</sequence>
<feature type="signal peptide" evidence="1">
    <location>
        <begin position="1"/>
        <end position="19"/>
    </location>
</feature>
<dbReference type="RefSeq" id="WP_104519359.1">
    <property type="nucleotide sequence ID" value="NZ_NHRY01000139.1"/>
</dbReference>
<feature type="chain" id="PRO_5015584156" evidence="1">
    <location>
        <begin position="20"/>
        <end position="90"/>
    </location>
</feature>